<comment type="caution">
    <text evidence="2">The sequence shown here is derived from an EMBL/GenBank/DDBJ whole genome shotgun (WGS) entry which is preliminary data.</text>
</comment>
<dbReference type="EMBL" id="JAFNEN010000304">
    <property type="protein sequence ID" value="KAG8186387.1"/>
    <property type="molecule type" value="Genomic_DNA"/>
</dbReference>
<dbReference type="AlphaFoldDB" id="A0AAV6UQ21"/>
<proteinExistence type="predicted"/>
<evidence type="ECO:0000256" key="1">
    <source>
        <dbReference type="SAM" id="MobiDB-lite"/>
    </source>
</evidence>
<accession>A0AAV6UQ21</accession>
<gene>
    <name evidence="2" type="ORF">JTE90_026805</name>
</gene>
<sequence length="115" mass="13245">MLGLSRKEASRTRTDRSKGDSTSFNVHSEEARVNPDENELGRFKERAQKHKAACLNRHMKTQQGCSQGYIPRQSRIIQFQSSKKLRKRNVLWYGSQAVSVGDVRQLKMKVIIRKG</sequence>
<keyword evidence="3" id="KW-1185">Reference proteome</keyword>
<protein>
    <submittedName>
        <fullName evidence="2">Uncharacterized protein</fullName>
    </submittedName>
</protein>
<organism evidence="2 3">
    <name type="scientific">Oedothorax gibbosus</name>
    <dbReference type="NCBI Taxonomy" id="931172"/>
    <lineage>
        <taxon>Eukaryota</taxon>
        <taxon>Metazoa</taxon>
        <taxon>Ecdysozoa</taxon>
        <taxon>Arthropoda</taxon>
        <taxon>Chelicerata</taxon>
        <taxon>Arachnida</taxon>
        <taxon>Araneae</taxon>
        <taxon>Araneomorphae</taxon>
        <taxon>Entelegynae</taxon>
        <taxon>Araneoidea</taxon>
        <taxon>Linyphiidae</taxon>
        <taxon>Erigoninae</taxon>
        <taxon>Oedothorax</taxon>
    </lineage>
</organism>
<feature type="region of interest" description="Disordered" evidence="1">
    <location>
        <begin position="1"/>
        <end position="40"/>
    </location>
</feature>
<evidence type="ECO:0000313" key="3">
    <source>
        <dbReference type="Proteomes" id="UP000827092"/>
    </source>
</evidence>
<evidence type="ECO:0000313" key="2">
    <source>
        <dbReference type="EMBL" id="KAG8186387.1"/>
    </source>
</evidence>
<feature type="compositionally biased region" description="Basic and acidic residues" evidence="1">
    <location>
        <begin position="27"/>
        <end position="40"/>
    </location>
</feature>
<reference evidence="2 3" key="1">
    <citation type="journal article" date="2022" name="Nat. Ecol. Evol.">
        <title>A masculinizing supergene underlies an exaggerated male reproductive morph in a spider.</title>
        <authorList>
            <person name="Hendrickx F."/>
            <person name="De Corte Z."/>
            <person name="Sonet G."/>
            <person name="Van Belleghem S.M."/>
            <person name="Kostlbacher S."/>
            <person name="Vangestel C."/>
        </authorList>
    </citation>
    <scope>NUCLEOTIDE SEQUENCE [LARGE SCALE GENOMIC DNA]</scope>
    <source>
        <strain evidence="2">W744_W776</strain>
    </source>
</reference>
<feature type="compositionally biased region" description="Basic and acidic residues" evidence="1">
    <location>
        <begin position="1"/>
        <end position="19"/>
    </location>
</feature>
<dbReference type="Proteomes" id="UP000827092">
    <property type="component" value="Unassembled WGS sequence"/>
</dbReference>
<name>A0AAV6UQ21_9ARAC</name>